<proteinExistence type="predicted"/>
<evidence type="ECO:0000256" key="1">
    <source>
        <dbReference type="SAM" id="SignalP"/>
    </source>
</evidence>
<evidence type="ECO:0000259" key="2">
    <source>
        <dbReference type="Pfam" id="PF11827"/>
    </source>
</evidence>
<dbReference type="Pfam" id="PF11827">
    <property type="entry name" value="DUF3347"/>
    <property type="match status" value="1"/>
</dbReference>
<sequence>MIKYSLFLIVNLFAFVVNAQSKNLETKSFEVRSNCNSAKELIENVGNQKRISKVSYDTTSQIATISYDPTKTTSNEILKNIALSGFDNSEYFAPDEAYLKLRQDCQYPRDKKMVINHQEMNHADQHQVKNEVNQNQLSLVFDAYFLLKDAFVAGNANEISTQITAFSQSISKVEMRKLSHETHMVWMDVLKDLESISKQISHEKNIEKQRELFAKLSEPMYKLAQKENLGYSIYYQNCPMFKGGSNWLSKDSSIKNPFYGNQMLTCGSTIETLK</sequence>
<keyword evidence="1" id="KW-0732">Signal</keyword>
<keyword evidence="4" id="KW-1185">Reference proteome</keyword>
<organism evidence="3 4">
    <name type="scientific">Empedobacter stercoris</name>
    <dbReference type="NCBI Taxonomy" id="1628248"/>
    <lineage>
        <taxon>Bacteria</taxon>
        <taxon>Pseudomonadati</taxon>
        <taxon>Bacteroidota</taxon>
        <taxon>Flavobacteriia</taxon>
        <taxon>Flavobacteriales</taxon>
        <taxon>Weeksellaceae</taxon>
        <taxon>Empedobacter</taxon>
    </lineage>
</organism>
<evidence type="ECO:0000313" key="3">
    <source>
        <dbReference type="EMBL" id="NOJ76143.1"/>
    </source>
</evidence>
<feature type="signal peptide" evidence="1">
    <location>
        <begin position="1"/>
        <end position="19"/>
    </location>
</feature>
<gene>
    <name evidence="3" type="ORF">HMH06_09920</name>
</gene>
<dbReference type="EMBL" id="JABFOQ010000024">
    <property type="protein sequence ID" value="NOJ76143.1"/>
    <property type="molecule type" value="Genomic_DNA"/>
</dbReference>
<feature type="domain" description="DUF3347" evidence="2">
    <location>
        <begin position="140"/>
        <end position="227"/>
    </location>
</feature>
<accession>A0ABX1WN71</accession>
<dbReference type="SUPFAM" id="SSF55008">
    <property type="entry name" value="HMA, heavy metal-associated domain"/>
    <property type="match status" value="1"/>
</dbReference>
<feature type="chain" id="PRO_5046050351" evidence="1">
    <location>
        <begin position="20"/>
        <end position="274"/>
    </location>
</feature>
<comment type="caution">
    <text evidence="3">The sequence shown here is derived from an EMBL/GenBank/DDBJ whole genome shotgun (WGS) entry which is preliminary data.</text>
</comment>
<dbReference type="Proteomes" id="UP000580344">
    <property type="component" value="Unassembled WGS sequence"/>
</dbReference>
<dbReference type="InterPro" id="IPR021782">
    <property type="entry name" value="DUF3347"/>
</dbReference>
<evidence type="ECO:0000313" key="4">
    <source>
        <dbReference type="Proteomes" id="UP000580344"/>
    </source>
</evidence>
<protein>
    <submittedName>
        <fullName evidence="3">DUF3347 domain-containing protein</fullName>
    </submittedName>
</protein>
<name>A0ABX1WN71_9FLAO</name>
<dbReference type="RefSeq" id="WP_171623438.1">
    <property type="nucleotide sequence ID" value="NZ_CP104209.1"/>
</dbReference>
<reference evidence="3 4" key="1">
    <citation type="submission" date="2020-05" db="EMBL/GenBank/DDBJ databases">
        <title>Tigecycline resistant gene in Empedobacter stercoris.</title>
        <authorList>
            <person name="Chen Y."/>
            <person name="Cheng Y."/>
            <person name="Zhou K."/>
        </authorList>
    </citation>
    <scope>NUCLEOTIDE SEQUENCE [LARGE SCALE GENOMIC DNA]</scope>
    <source>
        <strain evidence="3 4">ES202</strain>
    </source>
</reference>
<dbReference type="InterPro" id="IPR036163">
    <property type="entry name" value="HMA_dom_sf"/>
</dbReference>